<sequence length="107" mass="12646">MQDNAPPHKSRRTIREFESRNISLMEWPPYSPDLNPIETVWSYVKAYMERLQPPLDQGRQRSQGQLRQMVNEAWDLGFDGDDLEKLIDSMPRRIRAVYEAEGGYVNY</sequence>
<dbReference type="GO" id="GO:0003676">
    <property type="term" value="F:nucleic acid binding"/>
    <property type="evidence" value="ECO:0007669"/>
    <property type="project" value="InterPro"/>
</dbReference>
<dbReference type="InterPro" id="IPR036397">
    <property type="entry name" value="RNaseH_sf"/>
</dbReference>
<evidence type="ECO:0000259" key="1">
    <source>
        <dbReference type="Pfam" id="PF13358"/>
    </source>
</evidence>
<accession>F0X2S9</accession>
<dbReference type="InterPro" id="IPR038717">
    <property type="entry name" value="Tc1-like_DDE_dom"/>
</dbReference>
<gene>
    <name evidence="2" type="primary">AlNc14C1603G13013</name>
    <name evidence="2" type="ORF">ALNC14_143740</name>
</gene>
<organism evidence="2">
    <name type="scientific">Albugo laibachii Nc14</name>
    <dbReference type="NCBI Taxonomy" id="890382"/>
    <lineage>
        <taxon>Eukaryota</taxon>
        <taxon>Sar</taxon>
        <taxon>Stramenopiles</taxon>
        <taxon>Oomycota</taxon>
        <taxon>Peronosporomycetes</taxon>
        <taxon>Albuginales</taxon>
        <taxon>Albuginaceae</taxon>
        <taxon>Albugo</taxon>
    </lineage>
</organism>
<protein>
    <submittedName>
        <fullName evidence="2">Uncharacterized protein AlNc14C1603G13013</fullName>
    </submittedName>
</protein>
<proteinExistence type="predicted"/>
<dbReference type="AlphaFoldDB" id="F0X2S9"/>
<reference evidence="2" key="1">
    <citation type="journal article" date="2011" name="PLoS Biol.">
        <title>Gene gain and loss during evolution of obligate parasitism in the white rust pathogen of Arabidopsis thaliana.</title>
        <authorList>
            <person name="Kemen E."/>
            <person name="Gardiner A."/>
            <person name="Schultz-Larsen T."/>
            <person name="Kemen A.C."/>
            <person name="Balmuth A.L."/>
            <person name="Robert-Seilaniantz A."/>
            <person name="Bailey K."/>
            <person name="Holub E."/>
            <person name="Studholme D.J."/>
            <person name="Maclean D."/>
            <person name="Jones J.D."/>
        </authorList>
    </citation>
    <scope>NUCLEOTIDE SEQUENCE</scope>
</reference>
<dbReference type="EMBL" id="FR825083">
    <property type="protein sequence ID" value="CCA28230.1"/>
    <property type="molecule type" value="Genomic_DNA"/>
</dbReference>
<dbReference type="HOGENOM" id="CLU_033666_12_2_1"/>
<feature type="domain" description="Tc1-like transposase DDE" evidence="1">
    <location>
        <begin position="3"/>
        <end position="50"/>
    </location>
</feature>
<name>F0X2S9_9STRA</name>
<dbReference type="Pfam" id="PF13358">
    <property type="entry name" value="DDE_3"/>
    <property type="match status" value="1"/>
</dbReference>
<reference evidence="2" key="2">
    <citation type="submission" date="2011-02" db="EMBL/GenBank/DDBJ databases">
        <authorList>
            <person name="MacLean D."/>
        </authorList>
    </citation>
    <scope>NUCLEOTIDE SEQUENCE</scope>
</reference>
<evidence type="ECO:0000313" key="2">
    <source>
        <dbReference type="EMBL" id="CCA28230.1"/>
    </source>
</evidence>
<dbReference type="Gene3D" id="3.30.420.10">
    <property type="entry name" value="Ribonuclease H-like superfamily/Ribonuclease H"/>
    <property type="match status" value="1"/>
</dbReference>